<dbReference type="Gene3D" id="1.10.472.10">
    <property type="entry name" value="Cyclin-like"/>
    <property type="match status" value="2"/>
</dbReference>
<keyword evidence="7" id="KW-0131">Cell cycle</keyword>
<dbReference type="InterPro" id="IPR036915">
    <property type="entry name" value="Cyclin-like_sf"/>
</dbReference>
<evidence type="ECO:0000256" key="3">
    <source>
        <dbReference type="ARBA" id="ARBA00022491"/>
    </source>
</evidence>
<dbReference type="GO" id="GO:0000977">
    <property type="term" value="F:RNA polymerase II transcription regulatory region sequence-specific DNA binding"/>
    <property type="evidence" value="ECO:0007669"/>
    <property type="project" value="TreeGrafter"/>
</dbReference>
<evidence type="ECO:0000256" key="5">
    <source>
        <dbReference type="ARBA" id="ARBA00023163"/>
    </source>
</evidence>
<dbReference type="Pfam" id="PF01858">
    <property type="entry name" value="RB_A"/>
    <property type="match status" value="1"/>
</dbReference>
<dbReference type="PANTHER" id="PTHR13742">
    <property type="entry name" value="RETINOBLASTOMA-ASSOCIATED PROTEIN RB -RELATED"/>
    <property type="match status" value="1"/>
</dbReference>
<keyword evidence="5" id="KW-0804">Transcription</keyword>
<keyword evidence="6" id="KW-0539">Nucleus</keyword>
<dbReference type="EMBL" id="GEEE01002178">
    <property type="protein sequence ID" value="JAP61047.1"/>
    <property type="molecule type" value="Transcribed_RNA"/>
</dbReference>
<dbReference type="AlphaFoldDB" id="A0A0V0J6I7"/>
<dbReference type="CDD" id="cd20548">
    <property type="entry name" value="CYCLIN_RB-like"/>
    <property type="match status" value="1"/>
</dbReference>
<feature type="domain" description="Retinoblastoma-associated protein N-terminal" evidence="9">
    <location>
        <begin position="64"/>
        <end position="199"/>
    </location>
</feature>
<dbReference type="InterPro" id="IPR028309">
    <property type="entry name" value="RB_fam"/>
</dbReference>
<dbReference type="InterPro" id="IPR024599">
    <property type="entry name" value="RB_N"/>
</dbReference>
<dbReference type="InterPro" id="IPR002719">
    <property type="entry name" value="RB_B"/>
</dbReference>
<organism evidence="11">
    <name type="scientific">Schistocephalus solidus</name>
    <name type="common">Tapeworm</name>
    <dbReference type="NCBI Taxonomy" id="70667"/>
    <lineage>
        <taxon>Eukaryota</taxon>
        <taxon>Metazoa</taxon>
        <taxon>Spiralia</taxon>
        <taxon>Lophotrochozoa</taxon>
        <taxon>Platyhelminthes</taxon>
        <taxon>Cestoda</taxon>
        <taxon>Eucestoda</taxon>
        <taxon>Diphyllobothriidea</taxon>
        <taxon>Diphyllobothriidae</taxon>
        <taxon>Schistocephalus</taxon>
    </lineage>
</organism>
<evidence type="ECO:0000256" key="4">
    <source>
        <dbReference type="ARBA" id="ARBA00023015"/>
    </source>
</evidence>
<evidence type="ECO:0000256" key="2">
    <source>
        <dbReference type="ARBA" id="ARBA00009475"/>
    </source>
</evidence>
<dbReference type="GO" id="GO:0030154">
    <property type="term" value="P:cell differentiation"/>
    <property type="evidence" value="ECO:0007669"/>
    <property type="project" value="TreeGrafter"/>
</dbReference>
<evidence type="ECO:0000313" key="11">
    <source>
        <dbReference type="EMBL" id="JAP61047.1"/>
    </source>
</evidence>
<dbReference type="GO" id="GO:0000785">
    <property type="term" value="C:chromatin"/>
    <property type="evidence" value="ECO:0007669"/>
    <property type="project" value="TreeGrafter"/>
</dbReference>
<dbReference type="Gene3D" id="1.10.472.140">
    <property type="match status" value="1"/>
</dbReference>
<name>A0A0V0J6I7_SCHSO</name>
<dbReference type="InterPro" id="IPR013763">
    <property type="entry name" value="Cyclin-like_dom"/>
</dbReference>
<dbReference type="GO" id="GO:0006357">
    <property type="term" value="P:regulation of transcription by RNA polymerase II"/>
    <property type="evidence" value="ECO:0007669"/>
    <property type="project" value="InterPro"/>
</dbReference>
<dbReference type="PANTHER" id="PTHR13742:SF17">
    <property type="entry name" value="RE32990P-RELATED"/>
    <property type="match status" value="1"/>
</dbReference>
<dbReference type="SMART" id="SM00385">
    <property type="entry name" value="CYCLIN"/>
    <property type="match status" value="1"/>
</dbReference>
<evidence type="ECO:0000259" key="8">
    <source>
        <dbReference type="SMART" id="SM00385"/>
    </source>
</evidence>
<gene>
    <name evidence="11" type="primary">RBL1</name>
    <name evidence="11" type="ORF">TR102646</name>
</gene>
<dbReference type="Pfam" id="PF01857">
    <property type="entry name" value="RB_B"/>
    <property type="match status" value="1"/>
</dbReference>
<dbReference type="SUPFAM" id="SSF47954">
    <property type="entry name" value="Cyclin-like"/>
    <property type="match status" value="2"/>
</dbReference>
<feature type="domain" description="Retinoblastoma-associated protein A-box" evidence="10">
    <location>
        <begin position="404"/>
        <end position="641"/>
    </location>
</feature>
<proteinExistence type="inferred from homology"/>
<dbReference type="SMART" id="SM01368">
    <property type="entry name" value="RB_A"/>
    <property type="match status" value="1"/>
</dbReference>
<dbReference type="Pfam" id="PF11934">
    <property type="entry name" value="DUF3452"/>
    <property type="match status" value="1"/>
</dbReference>
<dbReference type="GO" id="GO:0005667">
    <property type="term" value="C:transcription regulator complex"/>
    <property type="evidence" value="ECO:0007669"/>
    <property type="project" value="TreeGrafter"/>
</dbReference>
<reference evidence="11" key="1">
    <citation type="submission" date="2016-01" db="EMBL/GenBank/DDBJ databases">
        <title>Reference transcriptome for the parasite Schistocephalus solidus: insights into the molecular evolution of parasitism.</title>
        <authorList>
            <person name="Hebert F.O."/>
            <person name="Grambauer S."/>
            <person name="Barber I."/>
            <person name="Landry C.R."/>
            <person name="Aubin-Horth N."/>
        </authorList>
    </citation>
    <scope>NUCLEOTIDE SEQUENCE</scope>
</reference>
<accession>A0A0V0J6I7</accession>
<comment type="similarity">
    <text evidence="2">Belongs to the retinoblastoma protein (RB) family.</text>
</comment>
<evidence type="ECO:0000256" key="6">
    <source>
        <dbReference type="ARBA" id="ARBA00023242"/>
    </source>
</evidence>
<dbReference type="SMART" id="SM01367">
    <property type="entry name" value="DUF3452"/>
    <property type="match status" value="1"/>
</dbReference>
<keyword evidence="3" id="KW-0678">Repressor</keyword>
<evidence type="ECO:0000256" key="1">
    <source>
        <dbReference type="ARBA" id="ARBA00004123"/>
    </source>
</evidence>
<evidence type="ECO:0000259" key="10">
    <source>
        <dbReference type="SMART" id="SM01368"/>
    </source>
</evidence>
<dbReference type="GO" id="GO:2000134">
    <property type="term" value="P:negative regulation of G1/S transition of mitotic cell cycle"/>
    <property type="evidence" value="ECO:0007669"/>
    <property type="project" value="TreeGrafter"/>
</dbReference>
<feature type="domain" description="Cyclin-like" evidence="8">
    <location>
        <begin position="820"/>
        <end position="904"/>
    </location>
</feature>
<dbReference type="GO" id="GO:0005634">
    <property type="term" value="C:nucleus"/>
    <property type="evidence" value="ECO:0007669"/>
    <property type="project" value="UniProtKB-SubCell"/>
</dbReference>
<dbReference type="InterPro" id="IPR002720">
    <property type="entry name" value="RB_A"/>
</dbReference>
<evidence type="ECO:0000256" key="7">
    <source>
        <dbReference type="ARBA" id="ARBA00023306"/>
    </source>
</evidence>
<comment type="subcellular location">
    <subcellularLocation>
        <location evidence="1">Nucleus</location>
    </subcellularLocation>
</comment>
<protein>
    <submittedName>
        <fullName evidence="11">Retinoblastoma-like protein 1</fullName>
    </submittedName>
</protein>
<evidence type="ECO:0000259" key="9">
    <source>
        <dbReference type="SMART" id="SM01367"/>
    </source>
</evidence>
<sequence length="1121" mass="123123">MHMFDEEESTEKRFEELCQSICIEGHVREDAWDKYKEVWTNFSIDGDQIQWLVCSLYECCRRSSSDSSSGQVVENVYVPLTRLLSAAKMSMVQFFHRIRRWAEMTEMCNDMRDRIEHLERQFAISSVTFRHFTRVFPVLFSPTSDEAYKEDIDHPEPSELFRFIWIMFVKTRANFPAVSDDLVNSFYLLACCLDWMLGMLVAAGQRDLINLEYRGLPRDFVVAATASSAAGGGGTNHLQGGAWRSGGAAYDSNVPPCLLRPICEDNDVNYVECKAVKEHFFRPYIVRLLEKDLMKLRPPGCVGLFEPEHFSLTLQSLNNHYEEYIIGTGDFDERIYLSPNAAEEIGSTGEQPYSESLPFMSAARGCLVDSGNSYGGSVCMTSARSDSFTNGPILGGLNTVIGMSSAETRNKNLHHLLALLANRPTGPGDTLVSIINSSQHSSLLEDEPEGSGGREDTLAQIQARVSSICEQFTRAYRRSSSSSATADSGEQSCLEEAEASAAAHRINLAQSLYYLSQESILLNEFQRLEKAGTTSETERTRGSRGGKSDFAVRQLVACDAFHRALFACCMELVLACCDADRRFPWVLEAVGVDALEFYKVVEVLVRNIDFPRDLVKYLSQVTEYILDTCAWTSRSSIWSIIRAASRAPSVEDIFPPERLDENYNSRFTRRELFVTPGGSAPGQPPHNATSAAAFLSGALKTEASPAKQIRLTSAGVPTTGGGESTSRRGGSTVVIHDSHEDESARAAAHLLATDEMDVMGGSAEESEIESGTGGTASLHVLPTSSATRLWSSSATSGVVYPVRHDSVAIFFRHVYQLSISRLRALCDRLGLTVDVLAKIWTCFEHIVVHNTDLLKDRCLDQILLCCIYGISKVVLHRPFTFVEIVQAYRIQPQSTRDTYRRVLLGWVPISVPPSQDDETGAKETRLIEERGDLSRFYNVIFLPRNCRLLQQFAVLPAGTGAGGGGVSQAGGGGGVMTQALPPLSPMPLPSGSPMLSSSSGVHHSQHCAAEGFFPARRLANNRNVFISPVKHQVTLSPKRVTFTIGKGTSKDLIELNTVIGAAERRASMANLAMGLKRPSIGPGVTIATGGSPFTMATGDRSDSRGVSYVGQGGFESKRIDF</sequence>
<keyword evidence="4" id="KW-0805">Transcription regulation</keyword>